<comment type="caution">
    <text evidence="2">The sequence shown here is derived from an EMBL/GenBank/DDBJ whole genome shotgun (WGS) entry which is preliminary data.</text>
</comment>
<dbReference type="Pfam" id="PF01385">
    <property type="entry name" value="OrfB_IS605"/>
    <property type="match status" value="1"/>
</dbReference>
<dbReference type="EMBL" id="BJYE01000008">
    <property type="protein sequence ID" value="GEN56446.1"/>
    <property type="molecule type" value="Genomic_DNA"/>
</dbReference>
<evidence type="ECO:0000259" key="1">
    <source>
        <dbReference type="Pfam" id="PF01385"/>
    </source>
</evidence>
<sequence>MFPFCVKWKNKQTRKSDLSNQGIGIDLGIKTFAFTSDHEEFKNINKTKHVRSIEKRLKREQRSLSRKYETIKKLKNERW</sequence>
<dbReference type="AlphaFoldDB" id="A0A511X0H1"/>
<proteinExistence type="predicted"/>
<protein>
    <recommendedName>
        <fullName evidence="1">Probable transposase IS891/IS1136/IS1341 domain-containing protein</fullName>
    </recommendedName>
</protein>
<organism evidence="2 3">
    <name type="scientific">Halolactibacillus alkaliphilus</name>
    <dbReference type="NCBI Taxonomy" id="442899"/>
    <lineage>
        <taxon>Bacteria</taxon>
        <taxon>Bacillati</taxon>
        <taxon>Bacillota</taxon>
        <taxon>Bacilli</taxon>
        <taxon>Bacillales</taxon>
        <taxon>Bacillaceae</taxon>
        <taxon>Halolactibacillus</taxon>
    </lineage>
</organism>
<gene>
    <name evidence="2" type="ORF">HAL01_09100</name>
</gene>
<dbReference type="Proteomes" id="UP000321400">
    <property type="component" value="Unassembled WGS sequence"/>
</dbReference>
<accession>A0A511X0H1</accession>
<feature type="domain" description="Probable transposase IS891/IS1136/IS1341" evidence="1">
    <location>
        <begin position="11"/>
        <end position="71"/>
    </location>
</feature>
<dbReference type="InterPro" id="IPR001959">
    <property type="entry name" value="Transposase"/>
</dbReference>
<reference evidence="2 3" key="1">
    <citation type="submission" date="2019-07" db="EMBL/GenBank/DDBJ databases">
        <title>Whole genome shotgun sequence of Halolactibacillus alkaliphilus NBRC 103919.</title>
        <authorList>
            <person name="Hosoyama A."/>
            <person name="Uohara A."/>
            <person name="Ohji S."/>
            <person name="Ichikawa N."/>
        </authorList>
    </citation>
    <scope>NUCLEOTIDE SEQUENCE [LARGE SCALE GENOMIC DNA]</scope>
    <source>
        <strain evidence="2 3">NBRC 103919</strain>
    </source>
</reference>
<evidence type="ECO:0000313" key="2">
    <source>
        <dbReference type="EMBL" id="GEN56446.1"/>
    </source>
</evidence>
<name>A0A511X0H1_9BACI</name>
<evidence type="ECO:0000313" key="3">
    <source>
        <dbReference type="Proteomes" id="UP000321400"/>
    </source>
</evidence>
<keyword evidence="3" id="KW-1185">Reference proteome</keyword>